<evidence type="ECO:0000256" key="1">
    <source>
        <dbReference type="ARBA" id="ARBA00022723"/>
    </source>
</evidence>
<evidence type="ECO:0000256" key="3">
    <source>
        <dbReference type="RuleBase" id="RU366061"/>
    </source>
</evidence>
<keyword evidence="3" id="KW-0805">Transcription regulation</keyword>
<sequence>MGKRRRRTTSSTTSSSSSSSSSTNTSSPCSDTMQQLDAQLLFGIMLAALSNHELGATSEGTLVIQKALDHLLLSLLSKSPNSVMQSQQTLHIPLISLLPVLLNSKCSVVACSGLETVGAASLFSIEMNEQIASDEEIVKGLITAVTSSRRSVAMAACNALLDLLTTSVGRCKLLEFSAIDNLILCFLQVPKSSSPPISLISDKVGNKTCFKIGFMEDEYPILLLDLAITLINDCTLEQLVKIPRELLKEFIKYLSRIWAKVHKHTLIDSNQESEKFLYSSSIKPNNLAETLFRLSMEEGPFATSSKFLDVKRSIFHMGQMNFESFIINHWEESPLLITESSNASSPDNIFNSFLQLFASKDSIPSFLASLLQNLVSTPPISSDELDIITFLKESREEIGCPLIYQQDIRVLKTLDSKIENHFLQGSSNLQDIASISNAFNNGYTFALRGMEFHFQDFASISEGLAFLFGQPSTGVNMYLTPPNSQGLARHRDDHCVLVCQIQGVKKWKVFPNLGTLLPRLYSPLDDCIEGENENENENDMMDGCKEYLLREGDILYIPRGFPHEACTIVDDVKANEDVEYSLHLTLAIEIEPPFEWEGFIHVALHHWCQRYKISNHKSFKHSSLNLDDVAMHLMHIAIKSIGDIDPTFRKACLVGGISYQSVPQIWLKTHQQLLFNHLISKINAESNFKDIASNVLGKHEDIFENFKWLDHLDKKRPSIEMEDMFHLLIHEKEKVEAVFMMIKSEFCNKVVLLFDDVVCCYNELLEKYRRMRKQYINGMLALNCSC</sequence>
<evidence type="ECO:0000259" key="5">
    <source>
        <dbReference type="PROSITE" id="PS51184"/>
    </source>
</evidence>
<evidence type="ECO:0000313" key="7">
    <source>
        <dbReference type="Proteomes" id="UP001157418"/>
    </source>
</evidence>
<dbReference type="PANTHER" id="PTHR13096:SF9">
    <property type="entry name" value="BIFUNCTIONAL LYSINE-SPECIFIC DEMETHYLASE AND HISTIDYL-HYDROXYLASE"/>
    <property type="match status" value="1"/>
</dbReference>
<dbReference type="GO" id="GO:0005730">
    <property type="term" value="C:nucleolus"/>
    <property type="evidence" value="ECO:0007669"/>
    <property type="project" value="TreeGrafter"/>
</dbReference>
<dbReference type="EC" id="1.14.11.-" evidence="3"/>
<name>A0AAU9PHE6_9ASTR</name>
<organism evidence="6 7">
    <name type="scientific">Lactuca virosa</name>
    <dbReference type="NCBI Taxonomy" id="75947"/>
    <lineage>
        <taxon>Eukaryota</taxon>
        <taxon>Viridiplantae</taxon>
        <taxon>Streptophyta</taxon>
        <taxon>Embryophyta</taxon>
        <taxon>Tracheophyta</taxon>
        <taxon>Spermatophyta</taxon>
        <taxon>Magnoliopsida</taxon>
        <taxon>eudicotyledons</taxon>
        <taxon>Gunneridae</taxon>
        <taxon>Pentapetalae</taxon>
        <taxon>asterids</taxon>
        <taxon>campanulids</taxon>
        <taxon>Asterales</taxon>
        <taxon>Asteraceae</taxon>
        <taxon>Cichorioideae</taxon>
        <taxon>Cichorieae</taxon>
        <taxon>Lactucinae</taxon>
        <taxon>Lactuca</taxon>
    </lineage>
</organism>
<dbReference type="Proteomes" id="UP001157418">
    <property type="component" value="Unassembled WGS sequence"/>
</dbReference>
<dbReference type="GO" id="GO:0005506">
    <property type="term" value="F:iron ion binding"/>
    <property type="evidence" value="ECO:0007669"/>
    <property type="project" value="UniProtKB-UniRule"/>
</dbReference>
<dbReference type="InterPro" id="IPR039994">
    <property type="entry name" value="NO66-like"/>
</dbReference>
<dbReference type="GO" id="GO:0051864">
    <property type="term" value="F:histone H3K36 demethylase activity"/>
    <property type="evidence" value="ECO:0007669"/>
    <property type="project" value="TreeGrafter"/>
</dbReference>
<accession>A0AAU9PHE6</accession>
<protein>
    <recommendedName>
        <fullName evidence="3">Bifunctional lysine-specific demethylase and histidyl-hydroxylase</fullName>
        <ecNumber evidence="3">1.14.11.-</ecNumber>
    </recommendedName>
</protein>
<keyword evidence="3" id="KW-0539">Nucleus</keyword>
<evidence type="ECO:0000256" key="2">
    <source>
        <dbReference type="ARBA" id="ARBA00023004"/>
    </source>
</evidence>
<dbReference type="PROSITE" id="PS51184">
    <property type="entry name" value="JMJC"/>
    <property type="match status" value="1"/>
</dbReference>
<comment type="similarity">
    <text evidence="3">Belongs to the ROX family.</text>
</comment>
<dbReference type="Pfam" id="PF08007">
    <property type="entry name" value="JmjC_2"/>
    <property type="match status" value="1"/>
</dbReference>
<dbReference type="PANTHER" id="PTHR13096">
    <property type="entry name" value="MINA53 MYC INDUCED NUCLEAR ANTIGEN"/>
    <property type="match status" value="1"/>
</dbReference>
<keyword evidence="1 3" id="KW-0479">Metal-binding</keyword>
<comment type="cofactor">
    <cofactor evidence="3">
        <name>Fe(2+)</name>
        <dbReference type="ChEBI" id="CHEBI:29033"/>
    </cofactor>
    <text evidence="3">Binds 1 Fe(2+) ion per subunit.</text>
</comment>
<feature type="compositionally biased region" description="Low complexity" evidence="4">
    <location>
        <begin position="9"/>
        <end position="27"/>
    </location>
</feature>
<dbReference type="AlphaFoldDB" id="A0AAU9PHE6"/>
<keyword evidence="3" id="KW-0223">Dioxygenase</keyword>
<comment type="function">
    <text evidence="3">Oxygenase that can act as both a histone lysine demethylase and a ribosomal histidine hydroxylase.</text>
</comment>
<comment type="subcellular location">
    <subcellularLocation>
        <location evidence="3">Nucleus</location>
    </subcellularLocation>
</comment>
<gene>
    <name evidence="6" type="ORF">LVIROSA_LOCUS34904</name>
</gene>
<dbReference type="InterPro" id="IPR003347">
    <property type="entry name" value="JmjC_dom"/>
</dbReference>
<feature type="domain" description="JmjC" evidence="5">
    <location>
        <begin position="403"/>
        <end position="595"/>
    </location>
</feature>
<evidence type="ECO:0000313" key="6">
    <source>
        <dbReference type="EMBL" id="CAH1449419.1"/>
    </source>
</evidence>
<keyword evidence="2 3" id="KW-0408">Iron</keyword>
<keyword evidence="3" id="KW-0804">Transcription</keyword>
<comment type="caution">
    <text evidence="6">The sequence shown here is derived from an EMBL/GenBank/DDBJ whole genome shotgun (WGS) entry which is preliminary data.</text>
</comment>
<keyword evidence="7" id="KW-1185">Reference proteome</keyword>
<proteinExistence type="inferred from homology"/>
<keyword evidence="3" id="KW-0560">Oxidoreductase</keyword>
<dbReference type="SUPFAM" id="SSF51197">
    <property type="entry name" value="Clavaminate synthase-like"/>
    <property type="match status" value="1"/>
</dbReference>
<feature type="region of interest" description="Disordered" evidence="4">
    <location>
        <begin position="1"/>
        <end position="31"/>
    </location>
</feature>
<reference evidence="6 7" key="1">
    <citation type="submission" date="2022-01" db="EMBL/GenBank/DDBJ databases">
        <authorList>
            <person name="Xiong W."/>
            <person name="Schranz E."/>
        </authorList>
    </citation>
    <scope>NUCLEOTIDE SEQUENCE [LARGE SCALE GENOMIC DNA]</scope>
</reference>
<evidence type="ECO:0000256" key="4">
    <source>
        <dbReference type="SAM" id="MobiDB-lite"/>
    </source>
</evidence>
<dbReference type="GO" id="GO:0032453">
    <property type="term" value="F:histone H3K4 demethylase activity"/>
    <property type="evidence" value="ECO:0007669"/>
    <property type="project" value="TreeGrafter"/>
</dbReference>
<dbReference type="Gene3D" id="2.60.120.650">
    <property type="entry name" value="Cupin"/>
    <property type="match status" value="1"/>
</dbReference>
<dbReference type="EMBL" id="CAKMRJ010005634">
    <property type="protein sequence ID" value="CAH1449419.1"/>
    <property type="molecule type" value="Genomic_DNA"/>
</dbReference>